<dbReference type="EMBL" id="JAATEJ010000034">
    <property type="protein sequence ID" value="NJP47790.1"/>
    <property type="molecule type" value="Genomic_DNA"/>
</dbReference>
<evidence type="ECO:0000313" key="2">
    <source>
        <dbReference type="Proteomes" id="UP000734511"/>
    </source>
</evidence>
<sequence length="134" mass="14188">MPDHSIVLDGDTHAKVTLLARAWDVAPAQAVTRLVDHFHNPVPLPTAQADPSADGTVAVHAFYEGKRVCGRYDPANRSLTVGPGPGAGRYKSPSGAATAVLQALKPEVHPNRNGWSFWVIDSSGQALQTIRGTS</sequence>
<organism evidence="1 2">
    <name type="scientific">Actinacidiphila epipremni</name>
    <dbReference type="NCBI Taxonomy" id="2053013"/>
    <lineage>
        <taxon>Bacteria</taxon>
        <taxon>Bacillati</taxon>
        <taxon>Actinomycetota</taxon>
        <taxon>Actinomycetes</taxon>
        <taxon>Kitasatosporales</taxon>
        <taxon>Streptomycetaceae</taxon>
        <taxon>Actinacidiphila</taxon>
    </lineage>
</organism>
<comment type="caution">
    <text evidence="1">The sequence shown here is derived from an EMBL/GenBank/DDBJ whole genome shotgun (WGS) entry which is preliminary data.</text>
</comment>
<gene>
    <name evidence="1" type="ORF">HCN08_30935</name>
</gene>
<dbReference type="RefSeq" id="WP_167986623.1">
    <property type="nucleotide sequence ID" value="NZ_JAATEJ010000034.1"/>
</dbReference>
<evidence type="ECO:0000313" key="1">
    <source>
        <dbReference type="EMBL" id="NJP47790.1"/>
    </source>
</evidence>
<name>A0ABX0ZXV1_9ACTN</name>
<reference evidence="1 2" key="1">
    <citation type="submission" date="2020-03" db="EMBL/GenBank/DDBJ databases">
        <title>WGS of actinomycetes isolated from Thailand.</title>
        <authorList>
            <person name="Thawai C."/>
        </authorList>
    </citation>
    <scope>NUCLEOTIDE SEQUENCE [LARGE SCALE GENOMIC DNA]</scope>
    <source>
        <strain evidence="1 2">PRB2-1</strain>
    </source>
</reference>
<protein>
    <submittedName>
        <fullName evidence="1">Uncharacterized protein</fullName>
    </submittedName>
</protein>
<accession>A0ABX0ZXV1</accession>
<proteinExistence type="predicted"/>
<dbReference type="Proteomes" id="UP000734511">
    <property type="component" value="Unassembled WGS sequence"/>
</dbReference>
<keyword evidence="2" id="KW-1185">Reference proteome</keyword>